<accession>A0A498SWR4</accession>
<proteinExistence type="predicted"/>
<name>A0A498SWR4_ACAVI</name>
<keyword evidence="2" id="KW-1185">Reference proteome</keyword>
<dbReference type="EMBL" id="UPTC01006105">
    <property type="protein sequence ID" value="VBB35479.1"/>
    <property type="molecule type" value="Genomic_DNA"/>
</dbReference>
<feature type="non-terminal residue" evidence="1">
    <location>
        <position position="55"/>
    </location>
</feature>
<feature type="non-terminal residue" evidence="1">
    <location>
        <position position="1"/>
    </location>
</feature>
<protein>
    <submittedName>
        <fullName evidence="1">Uncharacterized protein</fullName>
    </submittedName>
</protein>
<organism evidence="1 2">
    <name type="scientific">Acanthocheilonema viteae</name>
    <name type="common">Filarial nematode worm</name>
    <name type="synonym">Dipetalonema viteae</name>
    <dbReference type="NCBI Taxonomy" id="6277"/>
    <lineage>
        <taxon>Eukaryota</taxon>
        <taxon>Metazoa</taxon>
        <taxon>Ecdysozoa</taxon>
        <taxon>Nematoda</taxon>
        <taxon>Chromadorea</taxon>
        <taxon>Rhabditida</taxon>
        <taxon>Spirurina</taxon>
        <taxon>Spiruromorpha</taxon>
        <taxon>Filarioidea</taxon>
        <taxon>Onchocercidae</taxon>
        <taxon>Acanthocheilonema</taxon>
    </lineage>
</organism>
<sequence>MLPDDDMLMRKVEQKAKHESFPSASNNLLLSLDLMSPIGSIRQREPGPVTSTPRI</sequence>
<dbReference type="Proteomes" id="UP000276991">
    <property type="component" value="Unassembled WGS sequence"/>
</dbReference>
<dbReference type="AlphaFoldDB" id="A0A498SWR4"/>
<gene>
    <name evidence="1" type="ORF">NAV_LOCUS10270</name>
</gene>
<reference evidence="1 2" key="1">
    <citation type="submission" date="2018-08" db="EMBL/GenBank/DDBJ databases">
        <authorList>
            <person name="Laetsch R D."/>
            <person name="Stevens L."/>
            <person name="Kumar S."/>
            <person name="Blaxter L. M."/>
        </authorList>
    </citation>
    <scope>NUCLEOTIDE SEQUENCE [LARGE SCALE GENOMIC DNA]</scope>
</reference>
<evidence type="ECO:0000313" key="1">
    <source>
        <dbReference type="EMBL" id="VBB35479.1"/>
    </source>
</evidence>
<evidence type="ECO:0000313" key="2">
    <source>
        <dbReference type="Proteomes" id="UP000276991"/>
    </source>
</evidence>